<dbReference type="KEGG" id="vff:VITFI_CDS0652"/>
<proteinExistence type="predicted"/>
<dbReference type="EMBL" id="CP022423">
    <property type="protein sequence ID" value="ASM75895.1"/>
    <property type="molecule type" value="Genomic_DNA"/>
</dbReference>
<gene>
    <name evidence="1" type="ORF">VITFI_CDS0116</name>
    <name evidence="2" type="ORF">VITFI_CDS0652</name>
    <name evidence="3" type="ORF">VITFI_CDS1067</name>
    <name evidence="4" type="ORF">VITFI_CDS1528</name>
</gene>
<dbReference type="KEGG" id="vff:VITFI_CDS1528"/>
<dbReference type="AlphaFoldDB" id="A0A221KCZ3"/>
<dbReference type="Proteomes" id="UP000199729">
    <property type="component" value="Chromosome"/>
</dbReference>
<name>A0A221KCZ3_VITFI</name>
<evidence type="ECO:0000313" key="5">
    <source>
        <dbReference type="Proteomes" id="UP000199729"/>
    </source>
</evidence>
<evidence type="ECO:0000313" key="3">
    <source>
        <dbReference type="EMBL" id="ASM76845.1"/>
    </source>
</evidence>
<dbReference type="KEGG" id="vff:VITFI_CDS1067"/>
<accession>A0A221KCZ3</accession>
<sequence>MKPYAQVQTEDRRLVLLRALAAASQYRANALLLRRYCDAVGHTVSADAVATDLAWLAEQGLATTEQPQGVLVATLTQRGLDVAEGRAKVPGVAAPMPGA</sequence>
<dbReference type="RefSeq" id="WP_198301548.1">
    <property type="nucleotide sequence ID" value="NZ_CP022423.1"/>
</dbReference>
<evidence type="ECO:0000313" key="2">
    <source>
        <dbReference type="EMBL" id="ASM76431.1"/>
    </source>
</evidence>
<dbReference type="EMBL" id="CP022423">
    <property type="protein sequence ID" value="ASM76845.1"/>
    <property type="molecule type" value="Genomic_DNA"/>
</dbReference>
<reference evidence="3 5" key="1">
    <citation type="submission" date="2017-07" db="EMBL/GenBank/DDBJ databases">
        <title>Complete Genome Sequence of the cosmetic ferment Vitreoscilla filiformis (ATCC15551).</title>
        <authorList>
            <person name="Contreras S."/>
            <person name="Sagory-Zalkind P."/>
            <person name="Blanquart H."/>
            <person name="Iltis A."/>
            <person name="Morand S.C."/>
        </authorList>
    </citation>
    <scope>NUCLEOTIDE SEQUENCE [LARGE SCALE GENOMIC DNA]</scope>
    <source>
        <strain evidence="3 5">ATCC 15551</strain>
    </source>
</reference>
<evidence type="ECO:0008006" key="6">
    <source>
        <dbReference type="Google" id="ProtNLM"/>
    </source>
</evidence>
<dbReference type="EMBL" id="CP022423">
    <property type="protein sequence ID" value="ASM76431.1"/>
    <property type="molecule type" value="Genomic_DNA"/>
</dbReference>
<dbReference type="KEGG" id="vff:VITFI_CDS0116"/>
<organism evidence="3 5">
    <name type="scientific">Vitreoscilla filiformis</name>
    <dbReference type="NCBI Taxonomy" id="63"/>
    <lineage>
        <taxon>Bacteria</taxon>
        <taxon>Pseudomonadati</taxon>
        <taxon>Pseudomonadota</taxon>
        <taxon>Betaproteobacteria</taxon>
        <taxon>Neisseriales</taxon>
        <taxon>Neisseriaceae</taxon>
        <taxon>Vitreoscilla</taxon>
    </lineage>
</organism>
<evidence type="ECO:0000313" key="1">
    <source>
        <dbReference type="EMBL" id="ASM75895.1"/>
    </source>
</evidence>
<keyword evidence="5" id="KW-1185">Reference proteome</keyword>
<evidence type="ECO:0000313" key="4">
    <source>
        <dbReference type="EMBL" id="ASM77306.1"/>
    </source>
</evidence>
<dbReference type="EMBL" id="CP022423">
    <property type="protein sequence ID" value="ASM77306.1"/>
    <property type="molecule type" value="Genomic_DNA"/>
</dbReference>
<protein>
    <recommendedName>
        <fullName evidence="6">ArsR family transcriptional regulator</fullName>
    </recommendedName>
</protein>